<dbReference type="UniPathway" id="UPA00258">
    <property type="reaction ID" value="UER00370"/>
</dbReference>
<dbReference type="HAMAP" id="MF_01954">
    <property type="entry name" value="Urease_beta"/>
    <property type="match status" value="1"/>
</dbReference>
<comment type="subcellular location">
    <subcellularLocation>
        <location evidence="3">Cytoplasm</location>
    </subcellularLocation>
</comment>
<comment type="caution">
    <text evidence="5">The sequence shown here is derived from an EMBL/GenBank/DDBJ whole genome shotgun (WGS) entry which is preliminary data.</text>
</comment>
<dbReference type="AlphaFoldDB" id="A0A0J6G2L1"/>
<protein>
    <recommendedName>
        <fullName evidence="3">Urease subunit beta</fullName>
        <ecNumber evidence="3">3.5.1.5</ecNumber>
    </recommendedName>
    <alternativeName>
        <fullName evidence="3">Urea amidohydrolase subunit beta</fullName>
    </alternativeName>
</protein>
<dbReference type="InterPro" id="IPR002019">
    <property type="entry name" value="Urease_beta-like"/>
</dbReference>
<dbReference type="Proteomes" id="UP000183613">
    <property type="component" value="Unassembled WGS sequence"/>
</dbReference>
<dbReference type="InterPro" id="IPR050069">
    <property type="entry name" value="Urease_subunit"/>
</dbReference>
<dbReference type="CDD" id="cd00407">
    <property type="entry name" value="Urease_beta"/>
    <property type="match status" value="1"/>
</dbReference>
<evidence type="ECO:0000256" key="4">
    <source>
        <dbReference type="SAM" id="MobiDB-lite"/>
    </source>
</evidence>
<keyword evidence="3" id="KW-0963">Cytoplasm</keyword>
<evidence type="ECO:0000256" key="2">
    <source>
        <dbReference type="ARBA" id="ARBA00047778"/>
    </source>
</evidence>
<dbReference type="PANTHER" id="PTHR33569">
    <property type="entry name" value="UREASE"/>
    <property type="match status" value="1"/>
</dbReference>
<sequence>MSTKETTKETSGPHQDTHPNHSIPHAKNPGGVHKGNEADVPLGGTIYASTPITFNENRPVTKVKVRNTGDRPIQIGSHFHFFEVNRALEFDRTAAFGKRLNISSTTAIRFEPGDEIEVPLVPFGGKQTLYGFNNLVDGWAPDKLTSNHERPEKLQAIQRARDHGFKFSEPSKPVNDK</sequence>
<accession>A0A0J6G2L1</accession>
<dbReference type="PATRIC" id="fig|882211.3.peg.3309"/>
<dbReference type="InterPro" id="IPR036461">
    <property type="entry name" value="Urease_betasu_sf"/>
</dbReference>
<comment type="similarity">
    <text evidence="3">Belongs to the urease beta subunit family.</text>
</comment>
<dbReference type="PANTHER" id="PTHR33569:SF1">
    <property type="entry name" value="UREASE"/>
    <property type="match status" value="1"/>
</dbReference>
<gene>
    <name evidence="3" type="primary">ureB</name>
    <name evidence="5" type="ORF">SAMN04489800_3755</name>
</gene>
<dbReference type="NCBIfam" id="TIGR00192">
    <property type="entry name" value="urease_beta"/>
    <property type="match status" value="1"/>
</dbReference>
<dbReference type="EC" id="3.5.1.5" evidence="3"/>
<dbReference type="GO" id="GO:0035550">
    <property type="term" value="C:urease complex"/>
    <property type="evidence" value="ECO:0007669"/>
    <property type="project" value="InterPro"/>
</dbReference>
<proteinExistence type="inferred from homology"/>
<dbReference type="EMBL" id="FNUD01000002">
    <property type="protein sequence ID" value="SEF02969.1"/>
    <property type="molecule type" value="Genomic_DNA"/>
</dbReference>
<dbReference type="RefSeq" id="WP_048360975.1">
    <property type="nucleotide sequence ID" value="NZ_JYKX01000004.1"/>
</dbReference>
<comment type="catalytic activity">
    <reaction evidence="2 3">
        <text>urea + 2 H2O + H(+) = hydrogencarbonate + 2 NH4(+)</text>
        <dbReference type="Rhea" id="RHEA:20557"/>
        <dbReference type="ChEBI" id="CHEBI:15377"/>
        <dbReference type="ChEBI" id="CHEBI:15378"/>
        <dbReference type="ChEBI" id="CHEBI:16199"/>
        <dbReference type="ChEBI" id="CHEBI:17544"/>
        <dbReference type="ChEBI" id="CHEBI:28938"/>
        <dbReference type="EC" id="3.5.1.5"/>
    </reaction>
</comment>
<organism evidence="5 6">
    <name type="scientific">Pseudomonas deceptionensis</name>
    <dbReference type="NCBI Taxonomy" id="882211"/>
    <lineage>
        <taxon>Bacteria</taxon>
        <taxon>Pseudomonadati</taxon>
        <taxon>Pseudomonadota</taxon>
        <taxon>Gammaproteobacteria</taxon>
        <taxon>Pseudomonadales</taxon>
        <taxon>Pseudomonadaceae</taxon>
        <taxon>Pseudomonas</taxon>
    </lineage>
</organism>
<dbReference type="Pfam" id="PF00699">
    <property type="entry name" value="Urease_beta"/>
    <property type="match status" value="1"/>
</dbReference>
<comment type="subunit">
    <text evidence="3">Heterotrimer of UreA (gamma), UreB (beta) and UreC (alpha) subunits. Three heterotrimers associate to form the active enzyme.</text>
</comment>
<dbReference type="SUPFAM" id="SSF51278">
    <property type="entry name" value="Urease, beta-subunit"/>
    <property type="match status" value="1"/>
</dbReference>
<keyword evidence="1 3" id="KW-0378">Hydrolase</keyword>
<evidence type="ECO:0000313" key="5">
    <source>
        <dbReference type="EMBL" id="SEF02969.1"/>
    </source>
</evidence>
<name>A0A0J6G2L1_PSEDM</name>
<evidence type="ECO:0000256" key="1">
    <source>
        <dbReference type="ARBA" id="ARBA00022801"/>
    </source>
</evidence>
<reference evidence="5" key="1">
    <citation type="submission" date="2016-10" db="EMBL/GenBank/DDBJ databases">
        <authorList>
            <person name="Varghese N."/>
            <person name="Submissions S."/>
        </authorList>
    </citation>
    <scope>NUCLEOTIDE SEQUENCE [LARGE SCALE GENOMIC DNA]</scope>
    <source>
        <strain evidence="5">LMG 25555</strain>
    </source>
</reference>
<dbReference type="GO" id="GO:0043419">
    <property type="term" value="P:urea catabolic process"/>
    <property type="evidence" value="ECO:0007669"/>
    <property type="project" value="UniProtKB-UniRule"/>
</dbReference>
<dbReference type="Gene3D" id="2.10.150.10">
    <property type="entry name" value="Urease, beta subunit"/>
    <property type="match status" value="1"/>
</dbReference>
<dbReference type="GO" id="GO:0009039">
    <property type="term" value="F:urease activity"/>
    <property type="evidence" value="ECO:0007669"/>
    <property type="project" value="UniProtKB-UniRule"/>
</dbReference>
<evidence type="ECO:0000313" key="6">
    <source>
        <dbReference type="Proteomes" id="UP000183613"/>
    </source>
</evidence>
<evidence type="ECO:0000256" key="3">
    <source>
        <dbReference type="HAMAP-Rule" id="MF_01954"/>
    </source>
</evidence>
<comment type="pathway">
    <text evidence="3">Nitrogen metabolism; urea degradation; CO(2) and NH(3) from urea (urease route): step 1/1.</text>
</comment>
<feature type="region of interest" description="Disordered" evidence="4">
    <location>
        <begin position="1"/>
        <end position="42"/>
    </location>
</feature>
<keyword evidence="6" id="KW-1185">Reference proteome</keyword>
<dbReference type="NCBIfam" id="NF009682">
    <property type="entry name" value="PRK13203.1"/>
    <property type="match status" value="1"/>
</dbReference>